<sequence>MNFTFALKLKMKKIFLAFMLCGLVNFAHAQQIGIVRNAQHRITANLDPIKQKWEQMLLEQKIPAILVNFEIRSGMDDSTGKTYYMLLASNRDHSVKVARALELKNGYLSFYKGQEEPWGIATCTGCSNACNPAVFEGKWVCNGDCPSADRPCTKSVTTETKN</sequence>
<evidence type="ECO:0000313" key="2">
    <source>
        <dbReference type="EMBL" id="AWA29154.1"/>
    </source>
</evidence>
<dbReference type="Proteomes" id="UP000244193">
    <property type="component" value="Chromosome"/>
</dbReference>
<dbReference type="AlphaFoldDB" id="A0A2S0RC40"/>
<dbReference type="KEGG" id="fmg:HYN48_03085"/>
<keyword evidence="1" id="KW-0732">Signal</keyword>
<evidence type="ECO:0000256" key="1">
    <source>
        <dbReference type="SAM" id="SignalP"/>
    </source>
</evidence>
<organism evidence="2 3">
    <name type="scientific">Flavobacterium magnum</name>
    <dbReference type="NCBI Taxonomy" id="2162713"/>
    <lineage>
        <taxon>Bacteria</taxon>
        <taxon>Pseudomonadati</taxon>
        <taxon>Bacteroidota</taxon>
        <taxon>Flavobacteriia</taxon>
        <taxon>Flavobacteriales</taxon>
        <taxon>Flavobacteriaceae</taxon>
        <taxon>Flavobacterium</taxon>
    </lineage>
</organism>
<evidence type="ECO:0000313" key="3">
    <source>
        <dbReference type="Proteomes" id="UP000244193"/>
    </source>
</evidence>
<proteinExistence type="predicted"/>
<name>A0A2S0RC40_9FLAO</name>
<keyword evidence="3" id="KW-1185">Reference proteome</keyword>
<accession>A0A2S0RC40</accession>
<feature type="chain" id="PRO_5015776975" evidence="1">
    <location>
        <begin position="30"/>
        <end position="162"/>
    </location>
</feature>
<gene>
    <name evidence="2" type="ORF">HYN48_03085</name>
</gene>
<protein>
    <submittedName>
        <fullName evidence="2">Uncharacterized protein</fullName>
    </submittedName>
</protein>
<reference evidence="2 3" key="1">
    <citation type="submission" date="2018-04" db="EMBL/GenBank/DDBJ databases">
        <title>Genome sequencing of Flavobacterium sp. HYN0048.</title>
        <authorList>
            <person name="Yi H."/>
            <person name="Baek C."/>
        </authorList>
    </citation>
    <scope>NUCLEOTIDE SEQUENCE [LARGE SCALE GENOMIC DNA]</scope>
    <source>
        <strain evidence="2 3">HYN0048</strain>
    </source>
</reference>
<dbReference type="EMBL" id="CP028811">
    <property type="protein sequence ID" value="AWA29154.1"/>
    <property type="molecule type" value="Genomic_DNA"/>
</dbReference>
<feature type="signal peptide" evidence="1">
    <location>
        <begin position="1"/>
        <end position="29"/>
    </location>
</feature>